<dbReference type="RefSeq" id="WP_260644137.1">
    <property type="nucleotide sequence ID" value="NZ_CP104004.1"/>
</dbReference>
<keyword evidence="2" id="KW-0614">Plasmid</keyword>
<evidence type="ECO:0000313" key="2">
    <source>
        <dbReference type="EMBL" id="UWM57035.1"/>
    </source>
</evidence>
<dbReference type="GeneID" id="74945072"/>
<reference evidence="2" key="1">
    <citation type="submission" date="2022-09" db="EMBL/GenBank/DDBJ databases">
        <title>Diverse halophilic archaea isolated from saline environments.</title>
        <authorList>
            <person name="Cui H.-L."/>
        </authorList>
    </citation>
    <scope>NUCLEOTIDE SEQUENCE</scope>
    <source>
        <strain evidence="2">ZS-35-S2</strain>
        <plasmid evidence="2">unnamed1</plasmid>
    </source>
</reference>
<accession>A0A9E7R6W7</accession>
<gene>
    <name evidence="2" type="ORF">N0B31_21580</name>
</gene>
<dbReference type="Proteomes" id="UP001057580">
    <property type="component" value="Plasmid unnamed1"/>
</dbReference>
<keyword evidence="1" id="KW-1133">Transmembrane helix</keyword>
<evidence type="ECO:0000313" key="3">
    <source>
        <dbReference type="Proteomes" id="UP001057580"/>
    </source>
</evidence>
<sequence>MTWWAFGSRDSLANARGRRGIVIGLTLVGASIGGNVFSTLAWILL</sequence>
<geneLocation type="plasmid" evidence="2 3">
    <name>unnamed1</name>
</geneLocation>
<keyword evidence="1" id="KW-0812">Transmembrane</keyword>
<dbReference type="EMBL" id="CP104004">
    <property type="protein sequence ID" value="UWM57035.1"/>
    <property type="molecule type" value="Genomic_DNA"/>
</dbReference>
<keyword evidence="1" id="KW-0472">Membrane</keyword>
<organism evidence="2 3">
    <name type="scientific">Salinirubellus salinus</name>
    <dbReference type="NCBI Taxonomy" id="1364945"/>
    <lineage>
        <taxon>Archaea</taxon>
        <taxon>Methanobacteriati</taxon>
        <taxon>Methanobacteriota</taxon>
        <taxon>Stenosarchaea group</taxon>
        <taxon>Halobacteria</taxon>
        <taxon>Halobacteriales</taxon>
        <taxon>Natronomonadaceae</taxon>
        <taxon>Salinirubellus</taxon>
    </lineage>
</organism>
<name>A0A9E7R6W7_9EURY</name>
<proteinExistence type="predicted"/>
<evidence type="ECO:0000256" key="1">
    <source>
        <dbReference type="SAM" id="Phobius"/>
    </source>
</evidence>
<keyword evidence="3" id="KW-1185">Reference proteome</keyword>
<dbReference type="KEGG" id="ssai:N0B31_21580"/>
<feature type="transmembrane region" description="Helical" evidence="1">
    <location>
        <begin position="21"/>
        <end position="44"/>
    </location>
</feature>
<dbReference type="AlphaFoldDB" id="A0A9E7R6W7"/>
<protein>
    <submittedName>
        <fullName evidence="2">Uncharacterized protein</fullName>
    </submittedName>
</protein>